<sequence length="61" mass="6789">CEAGIDTNEQENTKLQKAALWGECKFASVVRHLDPAPANITDEAIDLVPVVRDKVIRRNTQ</sequence>
<accession>A0A9N8VL29</accession>
<gene>
    <name evidence="1" type="ORF">AGERDE_LOCUS1791</name>
</gene>
<name>A0A9N8VL29_9GLOM</name>
<dbReference type="AlphaFoldDB" id="A0A9N8VL29"/>
<keyword evidence="2" id="KW-1185">Reference proteome</keyword>
<proteinExistence type="predicted"/>
<feature type="non-terminal residue" evidence="1">
    <location>
        <position position="61"/>
    </location>
</feature>
<protein>
    <submittedName>
        <fullName evidence="1">12835_t:CDS:1</fullName>
    </submittedName>
</protein>
<comment type="caution">
    <text evidence="1">The sequence shown here is derived from an EMBL/GenBank/DDBJ whole genome shotgun (WGS) entry which is preliminary data.</text>
</comment>
<evidence type="ECO:0000313" key="1">
    <source>
        <dbReference type="EMBL" id="CAG8452081.1"/>
    </source>
</evidence>
<dbReference type="Proteomes" id="UP000789831">
    <property type="component" value="Unassembled WGS sequence"/>
</dbReference>
<dbReference type="EMBL" id="CAJVPL010000132">
    <property type="protein sequence ID" value="CAG8452081.1"/>
    <property type="molecule type" value="Genomic_DNA"/>
</dbReference>
<organism evidence="1 2">
    <name type="scientific">Ambispora gerdemannii</name>
    <dbReference type="NCBI Taxonomy" id="144530"/>
    <lineage>
        <taxon>Eukaryota</taxon>
        <taxon>Fungi</taxon>
        <taxon>Fungi incertae sedis</taxon>
        <taxon>Mucoromycota</taxon>
        <taxon>Glomeromycotina</taxon>
        <taxon>Glomeromycetes</taxon>
        <taxon>Archaeosporales</taxon>
        <taxon>Ambisporaceae</taxon>
        <taxon>Ambispora</taxon>
    </lineage>
</organism>
<dbReference type="OrthoDB" id="10567866at2759"/>
<reference evidence="1" key="1">
    <citation type="submission" date="2021-06" db="EMBL/GenBank/DDBJ databases">
        <authorList>
            <person name="Kallberg Y."/>
            <person name="Tangrot J."/>
            <person name="Rosling A."/>
        </authorList>
    </citation>
    <scope>NUCLEOTIDE SEQUENCE</scope>
    <source>
        <strain evidence="1">MT106</strain>
    </source>
</reference>
<evidence type="ECO:0000313" key="2">
    <source>
        <dbReference type="Proteomes" id="UP000789831"/>
    </source>
</evidence>